<dbReference type="Proteomes" id="UP000193560">
    <property type="component" value="Unassembled WGS sequence"/>
</dbReference>
<comment type="similarity">
    <text evidence="1">In the N-terminal section; belongs to the glycosyltransferase 20 family.</text>
</comment>
<dbReference type="STRING" id="90262.A0A1X2I405"/>
<feature type="region of interest" description="Disordered" evidence="3">
    <location>
        <begin position="78"/>
        <end position="103"/>
    </location>
</feature>
<evidence type="ECO:0000256" key="2">
    <source>
        <dbReference type="ARBA" id="ARBA00006330"/>
    </source>
</evidence>
<dbReference type="GO" id="GO:0003825">
    <property type="term" value="F:alpha,alpha-trehalose-phosphate synthase (UDP-forming) activity"/>
    <property type="evidence" value="ECO:0007669"/>
    <property type="project" value="TreeGrafter"/>
</dbReference>
<dbReference type="CDD" id="cd01627">
    <property type="entry name" value="HAD_TPP"/>
    <property type="match status" value="1"/>
</dbReference>
<keyword evidence="4" id="KW-0808">Transferase</keyword>
<evidence type="ECO:0000256" key="1">
    <source>
        <dbReference type="ARBA" id="ARBA00005409"/>
    </source>
</evidence>
<dbReference type="Gene3D" id="3.40.50.1000">
    <property type="entry name" value="HAD superfamily/HAD-like"/>
    <property type="match status" value="1"/>
</dbReference>
<proteinExistence type="inferred from homology"/>
<feature type="compositionally biased region" description="Low complexity" evidence="3">
    <location>
        <begin position="85"/>
        <end position="94"/>
    </location>
</feature>
<evidence type="ECO:0000256" key="3">
    <source>
        <dbReference type="SAM" id="MobiDB-lite"/>
    </source>
</evidence>
<dbReference type="Pfam" id="PF02358">
    <property type="entry name" value="Trehalose_PPase"/>
    <property type="match status" value="1"/>
</dbReference>
<dbReference type="InterPro" id="IPR006379">
    <property type="entry name" value="HAD-SF_hydro_IIB"/>
</dbReference>
<dbReference type="FunFam" id="3.40.50.2000:FF:000036">
    <property type="entry name" value="Alpha,alpha-trehalose-phosphate synthase subunit Tps2"/>
    <property type="match status" value="1"/>
</dbReference>
<gene>
    <name evidence="4" type="ORF">BCR42DRAFT_495216</name>
</gene>
<organism evidence="4 5">
    <name type="scientific">Absidia repens</name>
    <dbReference type="NCBI Taxonomy" id="90262"/>
    <lineage>
        <taxon>Eukaryota</taxon>
        <taxon>Fungi</taxon>
        <taxon>Fungi incertae sedis</taxon>
        <taxon>Mucoromycota</taxon>
        <taxon>Mucoromycotina</taxon>
        <taxon>Mucoromycetes</taxon>
        <taxon>Mucorales</taxon>
        <taxon>Cunninghamellaceae</taxon>
        <taxon>Absidia</taxon>
    </lineage>
</organism>
<accession>A0A1X2I405</accession>
<dbReference type="EMBL" id="MCGE01000029">
    <property type="protein sequence ID" value="ORZ08931.1"/>
    <property type="molecule type" value="Genomic_DNA"/>
</dbReference>
<dbReference type="InterPro" id="IPR023214">
    <property type="entry name" value="HAD_sf"/>
</dbReference>
<dbReference type="Pfam" id="PF00982">
    <property type="entry name" value="Glyco_transf_20"/>
    <property type="match status" value="1"/>
</dbReference>
<keyword evidence="5" id="KW-1185">Reference proteome</keyword>
<dbReference type="GO" id="GO:0004805">
    <property type="term" value="F:trehalose-phosphatase activity"/>
    <property type="evidence" value="ECO:0007669"/>
    <property type="project" value="TreeGrafter"/>
</dbReference>
<dbReference type="FunFam" id="3.30.70.1020:FF:000002">
    <property type="entry name" value="Trehalose-6-phosphate synthase 2"/>
    <property type="match status" value="1"/>
</dbReference>
<evidence type="ECO:0000313" key="5">
    <source>
        <dbReference type="Proteomes" id="UP000193560"/>
    </source>
</evidence>
<dbReference type="Gene3D" id="3.30.70.1020">
    <property type="entry name" value="Trehalose-6-phosphate phosphatase related protein, domain 2"/>
    <property type="match status" value="1"/>
</dbReference>
<evidence type="ECO:0000313" key="4">
    <source>
        <dbReference type="EMBL" id="ORZ08931.1"/>
    </source>
</evidence>
<dbReference type="GO" id="GO:0005946">
    <property type="term" value="C:alpha,alpha-trehalose-phosphate synthase complex (UDP-forming)"/>
    <property type="evidence" value="ECO:0007669"/>
    <property type="project" value="TreeGrafter"/>
</dbReference>
<dbReference type="GO" id="GO:0005829">
    <property type="term" value="C:cytosol"/>
    <property type="evidence" value="ECO:0007669"/>
    <property type="project" value="TreeGrafter"/>
</dbReference>
<dbReference type="NCBIfam" id="TIGR00685">
    <property type="entry name" value="T6PP"/>
    <property type="match status" value="1"/>
</dbReference>
<dbReference type="GO" id="GO:0005992">
    <property type="term" value="P:trehalose biosynthetic process"/>
    <property type="evidence" value="ECO:0007669"/>
    <property type="project" value="InterPro"/>
</dbReference>
<sequence length="855" mass="96547">MASSTFLPLLPIETKPRKGRLIHVTHQIPYEVTPTKIHQGIAWTFTPRHGHSAMYAGMQSLEPEFETFRIGWTGPIHYRQPTSTQQQQQQQQDQPDQHDQDQQYVSDPWASHELDSPAPFAGDNDIDQFTEEEKYDLVQQLYHQYGCLPLFLDNDSINGHYYGYCKTMLWPLFNYILWSDATDGRIERKQWEIYKAVNQQYADMVLKHYTEDDTVWIHDYHLLLVPAMVRSKFPKARIGLFLHASFPSSEIFRVCPKREEILKGMLGANLIGFQTYANSRHFISNCTRLLGFESTPDGVNWEGHFCRVGTFPIGIDVDDVELKRSSPQVIPKIQAIAEMYMGKKILVGRDKLDLVKGVLQKLAAFEKFLTDYPEWRNKVVLIQVTDANNTGDTTNKKTVEHKVSEMVARINGTFGSLEFTPVHHYHHHIQPDEYYALLSIADSALVTANRDGMSTVSLEYIMCQQENHGPLILSELTGTAGSMSSALMVNPWDYAGVAKAINDALVMSDDEKASRHAQLLDHVKKYTASFWAHSFIKALFHTYTLSEKSSNTPLLKQDYLLDQYKNSQKRLLCFDYDGTLTPICQTPGAATPPADMLQALTTLCQDPANEVWVISGRDEYALDTWLGHIPGLGLSAEHGSFMKYPNSSKWMNLAEHFDMGWKNDVLEIFTYYTERTAGSFIEHKRCALTWHYRLADPVFGEFQAKECQNHLETALSKLPVEVLVGKKNLEVRPKSINKGEIVKRLLLVSPSSMATLVSPTSMDPSSPGGSGGGGPTSPFPGSSLPSPCDFVMCCGDDKTDEDMFKTLTRANISDDRKFSILIGAKDKKTAAFWRVQYVQDLINALTGMAELSQVA</sequence>
<dbReference type="PANTHER" id="PTHR10788">
    <property type="entry name" value="TREHALOSE-6-PHOSPHATE SYNTHASE"/>
    <property type="match status" value="1"/>
</dbReference>
<comment type="similarity">
    <text evidence="2">In the C-terminal section; belongs to the trehalose phosphatase family.</text>
</comment>
<dbReference type="Gene3D" id="3.40.50.2000">
    <property type="entry name" value="Glycogen Phosphorylase B"/>
    <property type="match status" value="2"/>
</dbReference>
<dbReference type="InterPro" id="IPR036412">
    <property type="entry name" value="HAD-like_sf"/>
</dbReference>
<dbReference type="SUPFAM" id="SSF56784">
    <property type="entry name" value="HAD-like"/>
    <property type="match status" value="1"/>
</dbReference>
<dbReference type="InterPro" id="IPR001830">
    <property type="entry name" value="Glyco_trans_20"/>
</dbReference>
<dbReference type="SUPFAM" id="SSF53756">
    <property type="entry name" value="UDP-Glycosyltransferase/glycogen phosphorylase"/>
    <property type="match status" value="1"/>
</dbReference>
<dbReference type="AlphaFoldDB" id="A0A1X2I405"/>
<dbReference type="CDD" id="cd03788">
    <property type="entry name" value="GT20_TPS"/>
    <property type="match status" value="1"/>
</dbReference>
<dbReference type="OrthoDB" id="755951at2759"/>
<dbReference type="InterPro" id="IPR003337">
    <property type="entry name" value="Trehalose_PPase"/>
</dbReference>
<dbReference type="PANTHER" id="PTHR10788:SF123">
    <property type="entry name" value="TREHALOSE-PHOSPHATASE"/>
    <property type="match status" value="1"/>
</dbReference>
<reference evidence="4 5" key="1">
    <citation type="submission" date="2016-07" db="EMBL/GenBank/DDBJ databases">
        <title>Pervasive Adenine N6-methylation of Active Genes in Fungi.</title>
        <authorList>
            <consortium name="DOE Joint Genome Institute"/>
            <person name="Mondo S.J."/>
            <person name="Dannebaum R.O."/>
            <person name="Kuo R.C."/>
            <person name="Labutti K."/>
            <person name="Haridas S."/>
            <person name="Kuo A."/>
            <person name="Salamov A."/>
            <person name="Ahrendt S.R."/>
            <person name="Lipzen A."/>
            <person name="Sullivan W."/>
            <person name="Andreopoulos W.B."/>
            <person name="Clum A."/>
            <person name="Lindquist E."/>
            <person name="Daum C."/>
            <person name="Ramamoorthy G.K."/>
            <person name="Gryganskyi A."/>
            <person name="Culley D."/>
            <person name="Magnuson J.K."/>
            <person name="James T.Y."/>
            <person name="O'Malley M.A."/>
            <person name="Stajich J.E."/>
            <person name="Spatafora J.W."/>
            <person name="Visel A."/>
            <person name="Grigoriev I.V."/>
        </authorList>
    </citation>
    <scope>NUCLEOTIDE SEQUENCE [LARGE SCALE GENOMIC DNA]</scope>
    <source>
        <strain evidence="4 5">NRRL 1336</strain>
    </source>
</reference>
<protein>
    <submittedName>
        <fullName evidence="4">Glycosyltransferase family 20-domain-containing protein</fullName>
    </submittedName>
</protein>
<name>A0A1X2I405_9FUNG</name>
<feature type="region of interest" description="Disordered" evidence="3">
    <location>
        <begin position="757"/>
        <end position="780"/>
    </location>
</feature>
<comment type="caution">
    <text evidence="4">The sequence shown here is derived from an EMBL/GenBank/DDBJ whole genome shotgun (WGS) entry which is preliminary data.</text>
</comment>
<dbReference type="NCBIfam" id="TIGR01484">
    <property type="entry name" value="HAD-SF-IIB"/>
    <property type="match status" value="1"/>
</dbReference>